<dbReference type="Proteomes" id="UP000469452">
    <property type="component" value="Unassembled WGS sequence"/>
</dbReference>
<evidence type="ECO:0000313" key="2">
    <source>
        <dbReference type="Proteomes" id="UP000469452"/>
    </source>
</evidence>
<proteinExistence type="predicted"/>
<dbReference type="AlphaFoldDB" id="A0A6A5AUQ9"/>
<name>A0A6A5AUQ9_APHAT</name>
<feature type="non-terminal residue" evidence="1">
    <location>
        <position position="64"/>
    </location>
</feature>
<organism evidence="1 2">
    <name type="scientific">Aphanomyces astaci</name>
    <name type="common">Crayfish plague agent</name>
    <dbReference type="NCBI Taxonomy" id="112090"/>
    <lineage>
        <taxon>Eukaryota</taxon>
        <taxon>Sar</taxon>
        <taxon>Stramenopiles</taxon>
        <taxon>Oomycota</taxon>
        <taxon>Saprolegniomycetes</taxon>
        <taxon>Saprolegniales</taxon>
        <taxon>Verrucalvaceae</taxon>
        <taxon>Aphanomyces</taxon>
    </lineage>
</organism>
<dbReference type="EMBL" id="VJMI01009087">
    <property type="protein sequence ID" value="KAF0759754.1"/>
    <property type="molecule type" value="Genomic_DNA"/>
</dbReference>
<protein>
    <submittedName>
        <fullName evidence="1">Uncharacterized protein</fullName>
    </submittedName>
</protein>
<evidence type="ECO:0000313" key="1">
    <source>
        <dbReference type="EMBL" id="KAF0759754.1"/>
    </source>
</evidence>
<comment type="caution">
    <text evidence="1">The sequence shown here is derived from an EMBL/GenBank/DDBJ whole genome shotgun (WGS) entry which is preliminary data.</text>
</comment>
<sequence>MLQVFKDIARDKYVVDGVPVATSDDVVRALMAKVLPFLLQLELPLSPSVQRSSSSSPVARLTRS</sequence>
<gene>
    <name evidence="1" type="ORF">AaE_003656</name>
</gene>
<reference evidence="1 2" key="1">
    <citation type="submission" date="2019-06" db="EMBL/GenBank/DDBJ databases">
        <title>Genomics analysis of Aphanomyces spp. identifies a new class of oomycete effector associated with host adaptation.</title>
        <authorList>
            <person name="Gaulin E."/>
        </authorList>
    </citation>
    <scope>NUCLEOTIDE SEQUENCE [LARGE SCALE GENOMIC DNA]</scope>
    <source>
        <strain evidence="1 2">E</strain>
    </source>
</reference>
<accession>A0A6A5AUQ9</accession>